<keyword evidence="2" id="KW-1185">Reference proteome</keyword>
<accession>A0A286RFX1</accession>
<dbReference type="AlphaFoldDB" id="A0A286RFX1"/>
<sequence>MVSIISQGSILLRNPEGVCRRYKDIDASHAVTSMYSVHLYPIFVNLHRCVHVNIIETLFR</sequence>
<reference evidence="1 2" key="1">
    <citation type="journal article" name="Front. Microbiol.">
        <title>Sugar Metabolism of the First Thermophilic Planctomycete Thermogutta terrifontis: Comparative Genomic and Transcriptomic Approaches.</title>
        <authorList>
            <person name="Elcheninov A.G."/>
            <person name="Menzel P."/>
            <person name="Gudbergsdottir S.R."/>
            <person name="Slesarev A.I."/>
            <person name="Kadnikov V.V."/>
            <person name="Krogh A."/>
            <person name="Bonch-Osmolovskaya E.A."/>
            <person name="Peng X."/>
            <person name="Kublanov I.V."/>
        </authorList>
    </citation>
    <scope>NUCLEOTIDE SEQUENCE [LARGE SCALE GENOMIC DNA]</scope>
    <source>
        <strain evidence="1 2">R1</strain>
    </source>
</reference>
<organism evidence="1 2">
    <name type="scientific">Thermogutta terrifontis</name>
    <dbReference type="NCBI Taxonomy" id="1331910"/>
    <lineage>
        <taxon>Bacteria</taxon>
        <taxon>Pseudomonadati</taxon>
        <taxon>Planctomycetota</taxon>
        <taxon>Planctomycetia</taxon>
        <taxon>Pirellulales</taxon>
        <taxon>Thermoguttaceae</taxon>
        <taxon>Thermogutta</taxon>
    </lineage>
</organism>
<dbReference type="KEGG" id="ttf:THTE_2259"/>
<proteinExistence type="predicted"/>
<dbReference type="Proteomes" id="UP000215086">
    <property type="component" value="Chromosome"/>
</dbReference>
<name>A0A286RFX1_9BACT</name>
<gene>
    <name evidence="1" type="ORF">THTE_2259</name>
</gene>
<evidence type="ECO:0000313" key="2">
    <source>
        <dbReference type="Proteomes" id="UP000215086"/>
    </source>
</evidence>
<protein>
    <submittedName>
        <fullName evidence="1">Uncharacterized protein</fullName>
    </submittedName>
</protein>
<evidence type="ECO:0000313" key="1">
    <source>
        <dbReference type="EMBL" id="ASV74861.1"/>
    </source>
</evidence>
<dbReference type="EMBL" id="CP018477">
    <property type="protein sequence ID" value="ASV74861.1"/>
    <property type="molecule type" value="Genomic_DNA"/>
</dbReference>